<sequence>MPDNFANLLPLVSSVDDLMGNKTVDGVTSTVRVPRANITNGASPADIIAVADRATALEADLAPGARVMRGGANIASAASIDLGAATGDFAAITGTTTIASLGTAPAGIERTVYFTGVLTLTHSGTLVLPTGANITTAVGDVAVFRSHGSGAWRCVSYMRADGNPVTGSMGGKVDKTTTVSASGMASGGGALDANRTITVTAATDAEILARTANKAADARGVGVLVDAAVRGLRQNRIPNAYFTRDLIGQVLPYGYTSAFSSSGGGVLAASAIAAFANKPLKTANALKVSSFYNGTNKTDFQLRSPIFTVPDALAGDTTATVRYVCQLYLGSANVSVTALSSGYANADGTGTTYTLTPTKISTDVVGGWATVIFDVPISNAAVRSLFIALRLMALTSGGNFSADSYVVGMFADFNRSDVDTPDFSAGEQLVIDAGQVSPAIGKPHLLGGNRIRNPLFTADPVGASYTGPPSEYTVGIGSGFSLAPWSIVSTVTPFKTKQAFRASISYDGTTKTEVQLRQTVDLPPDLVGDTTAVARLIFYVKVDDLSKVALSIVTAMLNDALASQGTPTPVKRSSDGPNATWFPIIYDIPITVGTTTKLQVFMRLSALSTAGNFTGTIDVTGVFLGFNRPEQTVYDKNADYDAELAAKKALPNIASNSAAFFGSNKAKNALFMGDAIGLTAAPAGWALSSGGTGATKPNTEIVATQTPWSGVEQALRVYLTSTGAAWSDLQPRQTIAVPRELQGRTDAVLKLIFFVRADAAQVAQGFNQITGLVTMYDASGVSLGSATITKVSTDNLVADTWFPVIITAPITNASARSLLVSARVQTAHGAYAGGLCDLTGFFMGFNRPELTTFERNLNDDIDQRAKVQALAVNAGSSNLTRVSTFDQYSDILGNILPMIPDSIINCPGDSLTDLDWAAVIAAAYAAAGQTRTVRNLGIGGEASYEIVNRAQGYQPYVTGITWSTGTIRLRARRAVPARTFNTTYRAYWEAYGARIAEPTAVEFFNANGRIGKSFSRLSASGAVSGATITANGHPFANGDTIFVRDAVVPTGMYKYKPYYVRDVTTNTFAVAEVSGGAAITFTSAVTVTFLGDFYLDWDYTTGVDHTITAVTHTNWDKSAQITMASVNTINKMGSPAADLAQLKADTRALIAQLKTLSKRFLILTLSVDASWTIGTPEYDTVMAYNAWVLAEYPNNSADLYAFLRTLGDGSANDNADIAAGIIPRSLRVDSVHWNNATTQVGNWIYSSFLAPRGW</sequence>
<reference evidence="1 2" key="1">
    <citation type="submission" date="2016-11" db="EMBL/GenBank/DDBJ databases">
        <authorList>
            <person name="Jaros S."/>
            <person name="Januszkiewicz K."/>
            <person name="Wedrychowicz H."/>
        </authorList>
    </citation>
    <scope>NUCLEOTIDE SEQUENCE [LARGE SCALE GENOMIC DNA]</scope>
    <source>
        <strain evidence="1 2">DSM 19436</strain>
    </source>
</reference>
<gene>
    <name evidence="1" type="ORF">SAMN02745157_1477</name>
</gene>
<protein>
    <submittedName>
        <fullName evidence="1">Uncharacterized protein</fullName>
    </submittedName>
</protein>
<dbReference type="AlphaFoldDB" id="A0A1M4YBL6"/>
<evidence type="ECO:0000313" key="2">
    <source>
        <dbReference type="Proteomes" id="UP000184485"/>
    </source>
</evidence>
<dbReference type="EMBL" id="FQUP01000001">
    <property type="protein sequence ID" value="SHF03130.1"/>
    <property type="molecule type" value="Genomic_DNA"/>
</dbReference>
<organism evidence="1 2">
    <name type="scientific">Kaistia soli DSM 19436</name>
    <dbReference type="NCBI Taxonomy" id="1122133"/>
    <lineage>
        <taxon>Bacteria</taxon>
        <taxon>Pseudomonadati</taxon>
        <taxon>Pseudomonadota</taxon>
        <taxon>Alphaproteobacteria</taxon>
        <taxon>Hyphomicrobiales</taxon>
        <taxon>Kaistiaceae</taxon>
        <taxon>Kaistia</taxon>
    </lineage>
</organism>
<dbReference type="RefSeq" id="WP_073052013.1">
    <property type="nucleotide sequence ID" value="NZ_FQUP01000001.1"/>
</dbReference>
<dbReference type="OrthoDB" id="7994013at2"/>
<accession>A0A1M4YBL6</accession>
<dbReference type="STRING" id="1122133.SAMN02745157_1477"/>
<dbReference type="Proteomes" id="UP000184485">
    <property type="component" value="Unassembled WGS sequence"/>
</dbReference>
<name>A0A1M4YBL6_9HYPH</name>
<evidence type="ECO:0000313" key="1">
    <source>
        <dbReference type="EMBL" id="SHF03130.1"/>
    </source>
</evidence>
<keyword evidence="2" id="KW-1185">Reference proteome</keyword>
<proteinExistence type="predicted"/>